<comment type="caution">
    <text evidence="5">The sequence shown here is derived from an EMBL/GenBank/DDBJ whole genome shotgun (WGS) entry which is preliminary data.</text>
</comment>
<keyword evidence="6" id="KW-1185">Reference proteome</keyword>
<dbReference type="AlphaFoldDB" id="A0A9P7GDU0"/>
<protein>
    <recommendedName>
        <fullName evidence="4">RlpA-like protein double-psi beta-barrel domain-containing protein</fullName>
    </recommendedName>
</protein>
<keyword evidence="1 3" id="KW-0732">Signal</keyword>
<feature type="signal peptide" evidence="3">
    <location>
        <begin position="1"/>
        <end position="18"/>
    </location>
</feature>
<organism evidence="5 6">
    <name type="scientific">Asterophora parasitica</name>
    <dbReference type="NCBI Taxonomy" id="117018"/>
    <lineage>
        <taxon>Eukaryota</taxon>
        <taxon>Fungi</taxon>
        <taxon>Dikarya</taxon>
        <taxon>Basidiomycota</taxon>
        <taxon>Agaricomycotina</taxon>
        <taxon>Agaricomycetes</taxon>
        <taxon>Agaricomycetidae</taxon>
        <taxon>Agaricales</taxon>
        <taxon>Tricholomatineae</taxon>
        <taxon>Lyophyllaceae</taxon>
        <taxon>Asterophora</taxon>
    </lineage>
</organism>
<dbReference type="SUPFAM" id="SSF50685">
    <property type="entry name" value="Barwin-like endoglucanases"/>
    <property type="match status" value="1"/>
</dbReference>
<dbReference type="InterPro" id="IPR051477">
    <property type="entry name" value="Expansin_CellWall"/>
</dbReference>
<dbReference type="InterPro" id="IPR036908">
    <property type="entry name" value="RlpA-like_sf"/>
</dbReference>
<name>A0A9P7GDU0_9AGAR</name>
<dbReference type="Gene3D" id="2.40.40.10">
    <property type="entry name" value="RlpA-like domain"/>
    <property type="match status" value="1"/>
</dbReference>
<reference evidence="5" key="1">
    <citation type="submission" date="2020-07" db="EMBL/GenBank/DDBJ databases">
        <authorList>
            <person name="Nieuwenhuis M."/>
            <person name="Van De Peppel L.J.J."/>
        </authorList>
    </citation>
    <scope>NUCLEOTIDE SEQUENCE</scope>
    <source>
        <strain evidence="5">AP01</strain>
        <tissue evidence="5">Mycelium</tissue>
    </source>
</reference>
<dbReference type="CDD" id="cd22191">
    <property type="entry name" value="DPBB_RlpA_EXP_N-like"/>
    <property type="match status" value="1"/>
</dbReference>
<dbReference type="OrthoDB" id="623670at2759"/>
<evidence type="ECO:0000256" key="3">
    <source>
        <dbReference type="SAM" id="SignalP"/>
    </source>
</evidence>
<reference evidence="5" key="2">
    <citation type="submission" date="2021-10" db="EMBL/GenBank/DDBJ databases">
        <title>Phylogenomics reveals ancestral predisposition of the termite-cultivated fungus Termitomyces towards a domesticated lifestyle.</title>
        <authorList>
            <person name="Auxier B."/>
            <person name="Grum-Grzhimaylo A."/>
            <person name="Cardenas M.E."/>
            <person name="Lodge J.D."/>
            <person name="Laessoe T."/>
            <person name="Pedersen O."/>
            <person name="Smith M.E."/>
            <person name="Kuyper T.W."/>
            <person name="Franco-Molano E.A."/>
            <person name="Baroni T.J."/>
            <person name="Aanen D.K."/>
        </authorList>
    </citation>
    <scope>NUCLEOTIDE SEQUENCE</scope>
    <source>
        <strain evidence="5">AP01</strain>
        <tissue evidence="5">Mycelium</tissue>
    </source>
</reference>
<gene>
    <name evidence="5" type="ORF">DXG03_009432</name>
</gene>
<feature type="chain" id="PRO_5040186375" description="RlpA-like protein double-psi beta-barrel domain-containing protein" evidence="3">
    <location>
        <begin position="19"/>
        <end position="208"/>
    </location>
</feature>
<evidence type="ECO:0000313" key="5">
    <source>
        <dbReference type="EMBL" id="KAG5647495.1"/>
    </source>
</evidence>
<dbReference type="Proteomes" id="UP000775547">
    <property type="component" value="Unassembled WGS sequence"/>
</dbReference>
<proteinExistence type="predicted"/>
<dbReference type="PANTHER" id="PTHR31836:SF28">
    <property type="entry name" value="SRCR DOMAIN-CONTAINING PROTEIN-RELATED"/>
    <property type="match status" value="1"/>
</dbReference>
<dbReference type="Pfam" id="PF03330">
    <property type="entry name" value="DPBB_1"/>
    <property type="match status" value="1"/>
</dbReference>
<dbReference type="EMBL" id="JABCKV010000009">
    <property type="protein sequence ID" value="KAG5647495.1"/>
    <property type="molecule type" value="Genomic_DNA"/>
</dbReference>
<feature type="region of interest" description="Disordered" evidence="2">
    <location>
        <begin position="36"/>
        <end position="99"/>
    </location>
</feature>
<feature type="compositionally biased region" description="Basic residues" evidence="2">
    <location>
        <begin position="47"/>
        <end position="59"/>
    </location>
</feature>
<evidence type="ECO:0000259" key="4">
    <source>
        <dbReference type="Pfam" id="PF03330"/>
    </source>
</evidence>
<dbReference type="PANTHER" id="PTHR31836">
    <property type="match status" value="1"/>
</dbReference>
<evidence type="ECO:0000256" key="1">
    <source>
        <dbReference type="ARBA" id="ARBA00022729"/>
    </source>
</evidence>
<evidence type="ECO:0000256" key="2">
    <source>
        <dbReference type="SAM" id="MobiDB-lite"/>
    </source>
</evidence>
<sequence>MSLKAFVLLLSAVASVSALHTPRNVPHHRALARANVAAPVQPVTPKTLRRRANGKRCKPRPSSSVASSAPPPPPAPTTTSTPPPPPAPTKPSGGGGLPSFMVGVQAGQGTFYDTGLGACGIVNRDTDYIAAVSHLLFDNFPGYNGQNPNKNPMCGRRVRVTYRGKSIVVALTDRCEACAQVDLDLSPSAFSELAAFGTGRINLEWEWL</sequence>
<feature type="compositionally biased region" description="Pro residues" evidence="2">
    <location>
        <begin position="69"/>
        <end position="89"/>
    </location>
</feature>
<accession>A0A9P7GDU0</accession>
<evidence type="ECO:0000313" key="6">
    <source>
        <dbReference type="Proteomes" id="UP000775547"/>
    </source>
</evidence>
<feature type="domain" description="RlpA-like protein double-psi beta-barrel" evidence="4">
    <location>
        <begin position="105"/>
        <end position="204"/>
    </location>
</feature>
<dbReference type="InterPro" id="IPR009009">
    <property type="entry name" value="RlpA-like_DPBB"/>
</dbReference>